<dbReference type="Proteomes" id="UP001157502">
    <property type="component" value="Chromosome 28"/>
</dbReference>
<sequence length="304" mass="33401">MSFFPAGYQPVYNPSIPYVGPIYGGLGSGMSVYIQGVVPPEASSFFLNLQCGEAEGSDIGVHFSPRFDDGCVVLNSCQGGEWGSEERTDSLPFSRDTAFEIVVSITQDNYQVKVNGQDHCTFSHHLPFERVNGLQIGGDVSVNIISILGGTVSSEDEAANLPAISGQAVFYPPVPYTLNIPDGLSPERTIVLRCLVLPEAYRFSLNFMTGSQDIAFHLNPRVEEGELVRNSLLDGNWGDEERDVSFNPFQRGQYVDFSIRCGSEGYKVFVNGKHLCDFAHRYSDLSQINTMIVDGHVQITYVSV</sequence>
<dbReference type="EMBL" id="CM055755">
    <property type="protein sequence ID" value="KAJ7990125.1"/>
    <property type="molecule type" value="Genomic_DNA"/>
</dbReference>
<evidence type="ECO:0000313" key="2">
    <source>
        <dbReference type="Proteomes" id="UP001157502"/>
    </source>
</evidence>
<proteinExistence type="predicted"/>
<reference evidence="1" key="1">
    <citation type="submission" date="2021-05" db="EMBL/GenBank/DDBJ databases">
        <authorList>
            <person name="Pan Q."/>
            <person name="Jouanno E."/>
            <person name="Zahm M."/>
            <person name="Klopp C."/>
            <person name="Cabau C."/>
            <person name="Louis A."/>
            <person name="Berthelot C."/>
            <person name="Parey E."/>
            <person name="Roest Crollius H."/>
            <person name="Montfort J."/>
            <person name="Robinson-Rechavi M."/>
            <person name="Bouchez O."/>
            <person name="Lampietro C."/>
            <person name="Lopez Roques C."/>
            <person name="Donnadieu C."/>
            <person name="Postlethwait J."/>
            <person name="Bobe J."/>
            <person name="Dillon D."/>
            <person name="Chandos A."/>
            <person name="von Hippel F."/>
            <person name="Guiguen Y."/>
        </authorList>
    </citation>
    <scope>NUCLEOTIDE SEQUENCE</scope>
    <source>
        <strain evidence="1">YG-Jan2019</strain>
    </source>
</reference>
<comment type="caution">
    <text evidence="1">The sequence shown here is derived from an EMBL/GenBank/DDBJ whole genome shotgun (WGS) entry which is preliminary data.</text>
</comment>
<protein>
    <submittedName>
        <fullName evidence="1">Uncharacterized protein</fullName>
    </submittedName>
</protein>
<organism evidence="1 2">
    <name type="scientific">Dallia pectoralis</name>
    <name type="common">Alaska blackfish</name>
    <dbReference type="NCBI Taxonomy" id="75939"/>
    <lineage>
        <taxon>Eukaryota</taxon>
        <taxon>Metazoa</taxon>
        <taxon>Chordata</taxon>
        <taxon>Craniata</taxon>
        <taxon>Vertebrata</taxon>
        <taxon>Euteleostomi</taxon>
        <taxon>Actinopterygii</taxon>
        <taxon>Neopterygii</taxon>
        <taxon>Teleostei</taxon>
        <taxon>Protacanthopterygii</taxon>
        <taxon>Esociformes</taxon>
        <taxon>Umbridae</taxon>
        <taxon>Dallia</taxon>
    </lineage>
</organism>
<accession>A0ACC2FFS3</accession>
<gene>
    <name evidence="1" type="ORF">DPEC_G00297090</name>
</gene>
<keyword evidence="2" id="KW-1185">Reference proteome</keyword>
<evidence type="ECO:0000313" key="1">
    <source>
        <dbReference type="EMBL" id="KAJ7990125.1"/>
    </source>
</evidence>
<name>A0ACC2FFS3_DALPE</name>